<dbReference type="Gene3D" id="3.30.950.30">
    <property type="entry name" value="Schlafen, AAA domain"/>
    <property type="match status" value="1"/>
</dbReference>
<organism evidence="3 4">
    <name type="scientific">Pelobium manganitolerans</name>
    <dbReference type="NCBI Taxonomy" id="1842495"/>
    <lineage>
        <taxon>Bacteria</taxon>
        <taxon>Pseudomonadati</taxon>
        <taxon>Bacteroidota</taxon>
        <taxon>Sphingobacteriia</taxon>
        <taxon>Sphingobacteriales</taxon>
        <taxon>Sphingobacteriaceae</taxon>
        <taxon>Pelobium</taxon>
    </lineage>
</organism>
<dbReference type="InterPro" id="IPR038475">
    <property type="entry name" value="RecG_C_sf"/>
</dbReference>
<keyword evidence="4" id="KW-1185">Reference proteome</keyword>
<feature type="compositionally biased region" description="Basic and acidic residues" evidence="1">
    <location>
        <begin position="499"/>
        <end position="514"/>
    </location>
</feature>
<dbReference type="Gene3D" id="3.30.565.60">
    <property type="match status" value="1"/>
</dbReference>
<reference evidence="3 4" key="1">
    <citation type="submission" date="2016-07" db="EMBL/GenBank/DDBJ databases">
        <title>Genome of Pelobium manganitolerans.</title>
        <authorList>
            <person name="Wu S."/>
            <person name="Wang G."/>
        </authorList>
    </citation>
    <scope>NUCLEOTIDE SEQUENCE [LARGE SCALE GENOMIC DNA]</scope>
    <source>
        <strain evidence="3 4">YS-25</strain>
    </source>
</reference>
<evidence type="ECO:0000313" key="4">
    <source>
        <dbReference type="Proteomes" id="UP000283433"/>
    </source>
</evidence>
<dbReference type="Proteomes" id="UP000283433">
    <property type="component" value="Unassembled WGS sequence"/>
</dbReference>
<dbReference type="PANTHER" id="PTHR30595">
    <property type="entry name" value="GLPR-RELATED TRANSCRIPTIONAL REPRESSOR"/>
    <property type="match status" value="1"/>
</dbReference>
<proteinExistence type="predicted"/>
<feature type="region of interest" description="Disordered" evidence="1">
    <location>
        <begin position="499"/>
        <end position="529"/>
    </location>
</feature>
<protein>
    <recommendedName>
        <fullName evidence="2">Schlafen AlbA-2 domain-containing protein</fullName>
    </recommendedName>
</protein>
<name>A0A419S3P0_9SPHI</name>
<dbReference type="PANTHER" id="PTHR30595:SF6">
    <property type="entry name" value="SCHLAFEN ALBA-2 DOMAIN-CONTAINING PROTEIN"/>
    <property type="match status" value="1"/>
</dbReference>
<dbReference type="InterPro" id="IPR038461">
    <property type="entry name" value="Schlafen_AlbA_2_dom_sf"/>
</dbReference>
<comment type="caution">
    <text evidence="3">The sequence shown here is derived from an EMBL/GenBank/DDBJ whole genome shotgun (WGS) entry which is preliminary data.</text>
</comment>
<evidence type="ECO:0000259" key="2">
    <source>
        <dbReference type="Pfam" id="PF04326"/>
    </source>
</evidence>
<evidence type="ECO:0000313" key="3">
    <source>
        <dbReference type="EMBL" id="RKD13908.1"/>
    </source>
</evidence>
<dbReference type="Pfam" id="PF04326">
    <property type="entry name" value="SLFN_AlbA_2"/>
    <property type="match status" value="1"/>
</dbReference>
<evidence type="ECO:0000256" key="1">
    <source>
        <dbReference type="SAM" id="MobiDB-lite"/>
    </source>
</evidence>
<gene>
    <name evidence="3" type="ORF">BCY91_09835</name>
</gene>
<feature type="domain" description="Schlafen AlbA-2" evidence="2">
    <location>
        <begin position="11"/>
        <end position="132"/>
    </location>
</feature>
<feature type="compositionally biased region" description="Polar residues" evidence="1">
    <location>
        <begin position="515"/>
        <end position="529"/>
    </location>
</feature>
<dbReference type="InterPro" id="IPR007421">
    <property type="entry name" value="Schlafen_AlbA_2_dom"/>
</dbReference>
<sequence length="616" mass="70531">MIHSEVFPDAESEEVEFKLAQGGFPNDFWKSYSAFANTQGGIIVLGIGEKKGKFTIEGLSSAQLEKYQKDFWSGANNRNTISFNLLSNNDVKEYELKGKKLLVFHIPPADRKAKPVYLTKNPLGNTYKRNYEGDYICRDEEVKRMFADADTSYSPDSRLLTAYTIDDIDQASLKQYRQLLSVVRPSHPWLALDDIAFLTQLGGYRKERKTGKEGFTVAGILMFGKYLSITDEECCPKFFPDYREKHTDTIQERWADRIYPDGTWECNLFQFYRLVYPKLSSRLPKPFQMEKGQRIDETLAHTALREAFVNTLVHADYTAPGNIIIESRPEMFSFTNPGTLLVTLHQYYSGGISECRNTHIQKMFLLIGGAEKAGSGVDKIMSGWVASHWRRPYVLLEAEPDRVVLEMPLFSVLPEDTLESLKKYFGNVVETLGKDELTTLSISEIEGEVSNAKLQYYLDRHKTDITRLLQDLCKRGFLTMEGKSRWTTYRLNREFAKNEDTSKNVDTSKEDTSKNVDTSENVDTSNVDTSKNVDSSDDFIYTKTKLVSESALGKQIREICLDEYISVEEIAKRAGRSEKYLKNRIIPKMLDEGTLIKMHPQKNHPQQKYITKGKSN</sequence>
<accession>A0A419S3P0</accession>
<dbReference type="AlphaFoldDB" id="A0A419S3P0"/>
<dbReference type="EMBL" id="MBTA01000027">
    <property type="protein sequence ID" value="RKD13908.1"/>
    <property type="molecule type" value="Genomic_DNA"/>
</dbReference>